<dbReference type="Gene3D" id="3.10.100.10">
    <property type="entry name" value="Mannose-Binding Protein A, subunit A"/>
    <property type="match status" value="3"/>
</dbReference>
<dbReference type="EnsemblMetazoa" id="HelroT177372">
    <property type="protein sequence ID" value="HelroP177372"/>
    <property type="gene ID" value="HelroG177372"/>
</dbReference>
<feature type="domain" description="C-type lectin" evidence="4">
    <location>
        <begin position="526"/>
        <end position="638"/>
    </location>
</feature>
<feature type="transmembrane region" description="Helical" evidence="2">
    <location>
        <begin position="998"/>
        <end position="1024"/>
    </location>
</feature>
<dbReference type="PANTHER" id="PTHR45784">
    <property type="entry name" value="C-TYPE LECTIN DOMAIN FAMILY 20 MEMBER A-RELATED"/>
    <property type="match status" value="1"/>
</dbReference>
<feature type="compositionally biased region" description="Low complexity" evidence="1">
    <location>
        <begin position="1072"/>
        <end position="1119"/>
    </location>
</feature>
<dbReference type="KEGG" id="hro:HELRODRAFT_177372"/>
<dbReference type="Proteomes" id="UP000015101">
    <property type="component" value="Unassembled WGS sequence"/>
</dbReference>
<keyword evidence="7" id="KW-1185">Reference proteome</keyword>
<dbReference type="PANTHER" id="PTHR45784:SF5">
    <property type="entry name" value="C-TYPE LECTIN DOMAIN FAMILY 20 MEMBER A-RELATED"/>
    <property type="match status" value="1"/>
</dbReference>
<dbReference type="GeneID" id="20206208"/>
<evidence type="ECO:0000256" key="1">
    <source>
        <dbReference type="SAM" id="MobiDB-lite"/>
    </source>
</evidence>
<dbReference type="SUPFAM" id="SSF56436">
    <property type="entry name" value="C-type lectin-like"/>
    <property type="match status" value="3"/>
</dbReference>
<dbReference type="CDD" id="cd00037">
    <property type="entry name" value="CLECT"/>
    <property type="match status" value="3"/>
</dbReference>
<accession>T1FBK9</accession>
<evidence type="ECO:0000256" key="2">
    <source>
        <dbReference type="SAM" id="Phobius"/>
    </source>
</evidence>
<dbReference type="InterPro" id="IPR016187">
    <property type="entry name" value="CTDL_fold"/>
</dbReference>
<dbReference type="EMBL" id="AMQM01006025">
    <property type="status" value="NOT_ANNOTATED_CDS"/>
    <property type="molecule type" value="Genomic_DNA"/>
</dbReference>
<dbReference type="Pfam" id="PF00059">
    <property type="entry name" value="Lectin_C"/>
    <property type="match status" value="3"/>
</dbReference>
<dbReference type="AlphaFoldDB" id="T1FBK9"/>
<dbReference type="SMART" id="SM00034">
    <property type="entry name" value="CLECT"/>
    <property type="match status" value="3"/>
</dbReference>
<reference evidence="5 7" key="2">
    <citation type="journal article" date="2013" name="Nature">
        <title>Insights into bilaterian evolution from three spiralian genomes.</title>
        <authorList>
            <person name="Simakov O."/>
            <person name="Marletaz F."/>
            <person name="Cho S.J."/>
            <person name="Edsinger-Gonzales E."/>
            <person name="Havlak P."/>
            <person name="Hellsten U."/>
            <person name="Kuo D.H."/>
            <person name="Larsson T."/>
            <person name="Lv J."/>
            <person name="Arendt D."/>
            <person name="Savage R."/>
            <person name="Osoegawa K."/>
            <person name="de Jong P."/>
            <person name="Grimwood J."/>
            <person name="Chapman J.A."/>
            <person name="Shapiro H."/>
            <person name="Aerts A."/>
            <person name="Otillar R.P."/>
            <person name="Terry A.Y."/>
            <person name="Boore J.L."/>
            <person name="Grigoriev I.V."/>
            <person name="Lindberg D.R."/>
            <person name="Seaver E.C."/>
            <person name="Weisblat D.A."/>
            <person name="Putnam N.H."/>
            <person name="Rokhsar D.S."/>
        </authorList>
    </citation>
    <scope>NUCLEOTIDE SEQUENCE</scope>
</reference>
<feature type="region of interest" description="Disordered" evidence="1">
    <location>
        <begin position="1072"/>
        <end position="1127"/>
    </location>
</feature>
<keyword evidence="3" id="KW-0732">Signal</keyword>
<dbReference type="OrthoDB" id="10265275at2759"/>
<feature type="compositionally biased region" description="Low complexity" evidence="1">
    <location>
        <begin position="311"/>
        <end position="322"/>
    </location>
</feature>
<keyword evidence="2" id="KW-0472">Membrane</keyword>
<feature type="domain" description="C-type lectin" evidence="4">
    <location>
        <begin position="852"/>
        <end position="965"/>
    </location>
</feature>
<protein>
    <recommendedName>
        <fullName evidence="4">C-type lectin domain-containing protein</fullName>
    </recommendedName>
</protein>
<feature type="compositionally biased region" description="Basic and acidic residues" evidence="1">
    <location>
        <begin position="345"/>
        <end position="356"/>
    </location>
</feature>
<dbReference type="InterPro" id="IPR016186">
    <property type="entry name" value="C-type_lectin-like/link_sf"/>
</dbReference>
<feature type="region of interest" description="Disordered" evidence="1">
    <location>
        <begin position="309"/>
        <end position="380"/>
    </location>
</feature>
<dbReference type="InParanoid" id="T1FBK9"/>
<proteinExistence type="predicted"/>
<reference evidence="7" key="1">
    <citation type="submission" date="2012-12" db="EMBL/GenBank/DDBJ databases">
        <authorList>
            <person name="Hellsten U."/>
            <person name="Grimwood J."/>
            <person name="Chapman J.A."/>
            <person name="Shapiro H."/>
            <person name="Aerts A."/>
            <person name="Otillar R.P."/>
            <person name="Terry A.Y."/>
            <person name="Boore J.L."/>
            <person name="Simakov O."/>
            <person name="Marletaz F."/>
            <person name="Cho S.-J."/>
            <person name="Edsinger-Gonzales E."/>
            <person name="Havlak P."/>
            <person name="Kuo D.-H."/>
            <person name="Larsson T."/>
            <person name="Lv J."/>
            <person name="Arendt D."/>
            <person name="Savage R."/>
            <person name="Osoegawa K."/>
            <person name="de Jong P."/>
            <person name="Lindberg D.R."/>
            <person name="Seaver E.C."/>
            <person name="Weisblat D.A."/>
            <person name="Putnam N.H."/>
            <person name="Grigoriev I.V."/>
            <person name="Rokhsar D.S."/>
        </authorList>
    </citation>
    <scope>NUCLEOTIDE SEQUENCE</scope>
</reference>
<feature type="transmembrane region" description="Helical" evidence="2">
    <location>
        <begin position="653"/>
        <end position="681"/>
    </location>
</feature>
<dbReference type="EMBL" id="KB097222">
    <property type="protein sequence ID" value="ESN98131.1"/>
    <property type="molecule type" value="Genomic_DNA"/>
</dbReference>
<dbReference type="RefSeq" id="XP_009023821.1">
    <property type="nucleotide sequence ID" value="XM_009025573.1"/>
</dbReference>
<keyword evidence="2" id="KW-0812">Transmembrane</keyword>
<evidence type="ECO:0000259" key="4">
    <source>
        <dbReference type="PROSITE" id="PS50041"/>
    </source>
</evidence>
<evidence type="ECO:0000313" key="5">
    <source>
        <dbReference type="EMBL" id="ESN98131.1"/>
    </source>
</evidence>
<keyword evidence="2" id="KW-1133">Transmembrane helix</keyword>
<evidence type="ECO:0000313" key="6">
    <source>
        <dbReference type="EnsemblMetazoa" id="HelroP177372"/>
    </source>
</evidence>
<dbReference type="HOGENOM" id="CLU_278411_0_0_1"/>
<dbReference type="PROSITE" id="PS50041">
    <property type="entry name" value="C_TYPE_LECTIN_2"/>
    <property type="match status" value="3"/>
</dbReference>
<feature type="chain" id="PRO_5010980488" description="C-type lectin domain-containing protein" evidence="3">
    <location>
        <begin position="22"/>
        <end position="1136"/>
    </location>
</feature>
<name>T1FBK9_HELRO</name>
<sequence>MTSFLIIISGIINLMIMNVKHIDGTLPTKSLCYCGYCLYSDLERKYFTNFSDYQNLCPASGNSIGYKLWLLEVYNDSVKNLLKDFIAVYNLSGSVVYIPLNMRLSGQEWKWIDNKPYSDDDGTIKNQRSSHEVAYLTKVSNGSLVGYFAAEPGSSHLSRAICQIRDLSQCMQTDLTSNNTCYRQAEKPTTTSTTASTMTWFEAENLCFKLGGSLAVFDQVNLKQVNKSWIQSLADGNYWVGLSKGQYIWAYSKNFVSYSLWKNGDPSYSDAACPAVDSSGSINSNWVFVQCSNAFVVVCMGDANNAQSEYTTTPTEQETPIQSCGKPRGTNANVQPIIPTNYPRDVSKNEQEETKTSHTYITILEDDDDNRDDDSQNNSSMKSLCDENYCLYSDGISRTYTNIEAMEEVCRRWDVTTWMLEVYSAKVQLLVNQFTLRYNFKGGYIALNKEETISFGWIWINNNLLNSLGSVQNDGYGAKVAYVVKFSNNSLSGYIAVNPSFMLTGAICQIQLKDASGCIYDRDIEVEEMCYRPVGGGAMTWYEAQNQCLIHGGYLAVFDNVDLDDINPAHLKSLWDGSYWVGLSKGYFIWDQSKSMFSFSRWKDKSPNSGLPVTAINTWEAGYWENVNLTNSFTVVCMKAFPTTTGLTREKQLLIALIVMAILFGISLIVFLVIGICFIISRKSKTNPVASPVYNKAQDLDTVNESSLATACNDRYCLYSDLSSNLYNSVDELKYFCTKLNMGLWLLEVHDSGIQNLVNQFVKNNQMNNKFIPLNLKFSSLGWTWIDNRAAKVSIQNENVSSKSQVAYVTKFSNNSLLGYYAADPDSTCSGAICQIQTNDDDGCAYDRDLLAEENCYRPVGGVGPVTWYEAENQCTLLGGSLAVLDGVQLEGVESSKVQSLADGNYWVGLSRGRFMWDYSNSFASYTHWKSKFVSPMYPCTAMNTSDSNLWFNMPCSYTYTPICMKTAGSQEQTTTLKQNVENQNSLSNQGTSKEIQLTIALVVIGILFGITLVSLIVITICYIRSTQKNTRKPIKPLSGIDVGQDVPMTTTNVRELDDGSYTRINTVATINHNTTSNTNPNNHIINSNSNNNPNNNPKNNPSSYPNNNPDNTDYSPSSTTLNGDYSEYISLEYEQ</sequence>
<feature type="signal peptide" evidence="3">
    <location>
        <begin position="1"/>
        <end position="21"/>
    </location>
</feature>
<organism evidence="6 7">
    <name type="scientific">Helobdella robusta</name>
    <name type="common">Californian leech</name>
    <dbReference type="NCBI Taxonomy" id="6412"/>
    <lineage>
        <taxon>Eukaryota</taxon>
        <taxon>Metazoa</taxon>
        <taxon>Spiralia</taxon>
        <taxon>Lophotrochozoa</taxon>
        <taxon>Annelida</taxon>
        <taxon>Clitellata</taxon>
        <taxon>Hirudinea</taxon>
        <taxon>Rhynchobdellida</taxon>
        <taxon>Glossiphoniidae</taxon>
        <taxon>Helobdella</taxon>
    </lineage>
</organism>
<evidence type="ECO:0000313" key="7">
    <source>
        <dbReference type="Proteomes" id="UP000015101"/>
    </source>
</evidence>
<gene>
    <name evidence="6" type="primary">20206208</name>
    <name evidence="5" type="ORF">HELRODRAFT_177372</name>
</gene>
<dbReference type="InterPro" id="IPR001304">
    <property type="entry name" value="C-type_lectin-like"/>
</dbReference>
<feature type="domain" description="C-type lectin" evidence="4">
    <location>
        <begin position="177"/>
        <end position="300"/>
    </location>
</feature>
<reference evidence="6" key="3">
    <citation type="submission" date="2015-06" db="UniProtKB">
        <authorList>
            <consortium name="EnsemblMetazoa"/>
        </authorList>
    </citation>
    <scope>IDENTIFICATION</scope>
</reference>
<evidence type="ECO:0000256" key="3">
    <source>
        <dbReference type="SAM" id="SignalP"/>
    </source>
</evidence>
<dbReference type="CTD" id="20206208"/>